<evidence type="ECO:0000313" key="4">
    <source>
        <dbReference type="Proteomes" id="UP000832097"/>
    </source>
</evidence>
<feature type="transmembrane region" description="Helical" evidence="2">
    <location>
        <begin position="90"/>
        <end position="108"/>
    </location>
</feature>
<dbReference type="Proteomes" id="UP000832097">
    <property type="component" value="Chromosome"/>
</dbReference>
<organism evidence="3 4">
    <name type="scientific">Agromyces larvae</name>
    <dbReference type="NCBI Taxonomy" id="2929802"/>
    <lineage>
        <taxon>Bacteria</taxon>
        <taxon>Bacillati</taxon>
        <taxon>Actinomycetota</taxon>
        <taxon>Actinomycetes</taxon>
        <taxon>Micrococcales</taxon>
        <taxon>Microbacteriaceae</taxon>
        <taxon>Agromyces</taxon>
    </lineage>
</organism>
<feature type="transmembrane region" description="Helical" evidence="2">
    <location>
        <begin position="209"/>
        <end position="231"/>
    </location>
</feature>
<evidence type="ECO:0000313" key="3">
    <source>
        <dbReference type="EMBL" id="UOE42863.1"/>
    </source>
</evidence>
<feature type="transmembrane region" description="Helical" evidence="2">
    <location>
        <begin position="120"/>
        <end position="145"/>
    </location>
</feature>
<sequence>MIDLSRASTMPAIRAEFGQGLPADFARVLLGVILASFTFILIAFELAVAGYSVLAGGFPDGLGALAAVAEGMSEFGKAAASHSLEYTTTMLGLVVALHAGAAVGAKRSTSPEDVSDQRRLLAALAFFAASAVVVWMAVVMLSGAADTDAPVVAASILVSVVIVVLAAWVGRFFVPALAMQISVAELDVERIELRRKRIGSPSTTPASTIAAWIVLLLWVVVPAFVTTGGILSTWVTEGYARSIVVQAFMPLSVLVTLLLFAAWIALIETRAAPQRWIRVFGRALGVAPIALILLTVISYMGGSPQHPAASTSTISWYLVWAAAIALGFAIRPRSRTGVRRWSARGALDLVLFYRLSRNLARAEQRLELLREEAAARSAVLAVSNPPNPEADRFRARALSYLAVGATASALIGLVVRHARR</sequence>
<dbReference type="EMBL" id="CP094528">
    <property type="protein sequence ID" value="UOE42863.1"/>
    <property type="molecule type" value="Genomic_DNA"/>
</dbReference>
<protein>
    <submittedName>
        <fullName evidence="3">Uncharacterized protein</fullName>
    </submittedName>
</protein>
<evidence type="ECO:0000256" key="2">
    <source>
        <dbReference type="SAM" id="Phobius"/>
    </source>
</evidence>
<feature type="transmembrane region" description="Helical" evidence="2">
    <location>
        <begin position="314"/>
        <end position="330"/>
    </location>
</feature>
<accession>A0ABY4BUH0</accession>
<keyword evidence="1" id="KW-0175">Coiled coil</keyword>
<keyword evidence="2" id="KW-0472">Membrane</keyword>
<keyword evidence="4" id="KW-1185">Reference proteome</keyword>
<keyword evidence="2" id="KW-0812">Transmembrane</keyword>
<feature type="transmembrane region" description="Helical" evidence="2">
    <location>
        <begin position="279"/>
        <end position="302"/>
    </location>
</feature>
<feature type="coiled-coil region" evidence="1">
    <location>
        <begin position="352"/>
        <end position="379"/>
    </location>
</feature>
<feature type="transmembrane region" description="Helical" evidence="2">
    <location>
        <begin position="243"/>
        <end position="267"/>
    </location>
</feature>
<feature type="transmembrane region" description="Helical" evidence="2">
    <location>
        <begin position="28"/>
        <end position="54"/>
    </location>
</feature>
<feature type="transmembrane region" description="Helical" evidence="2">
    <location>
        <begin position="151"/>
        <end position="174"/>
    </location>
</feature>
<reference evidence="3 4" key="1">
    <citation type="submission" date="2022-03" db="EMBL/GenBank/DDBJ databases">
        <title>Mucilaginibacter sp. isolated from the gut of Protaetia brevitarsis seulensis larvae.</title>
        <authorList>
            <person name="Won M."/>
            <person name="Kim S.-J."/>
            <person name="Kwon S.-W."/>
        </authorList>
    </citation>
    <scope>NUCLEOTIDE SEQUENCE [LARGE SCALE GENOMIC DNA]</scope>
    <source>
        <strain evidence="3 4">CFWR-12</strain>
    </source>
</reference>
<proteinExistence type="predicted"/>
<keyword evidence="2" id="KW-1133">Transmembrane helix</keyword>
<feature type="transmembrane region" description="Helical" evidence="2">
    <location>
        <begin position="397"/>
        <end position="415"/>
    </location>
</feature>
<name>A0ABY4BUH0_9MICO</name>
<evidence type="ECO:0000256" key="1">
    <source>
        <dbReference type="SAM" id="Coils"/>
    </source>
</evidence>
<gene>
    <name evidence="3" type="ORF">MTO99_11760</name>
</gene>
<dbReference type="RefSeq" id="WP_243553797.1">
    <property type="nucleotide sequence ID" value="NZ_CP094528.1"/>
</dbReference>